<dbReference type="InterPro" id="IPR013783">
    <property type="entry name" value="Ig-like_fold"/>
</dbReference>
<evidence type="ECO:0000259" key="6">
    <source>
        <dbReference type="PROSITE" id="PS50853"/>
    </source>
</evidence>
<feature type="domain" description="Fibronectin type-III" evidence="6">
    <location>
        <begin position="1750"/>
        <end position="1839"/>
    </location>
</feature>
<name>A0A3N4ZBT7_9MICO</name>
<dbReference type="InterPro" id="IPR036116">
    <property type="entry name" value="FN3_sf"/>
</dbReference>
<dbReference type="InterPro" id="IPR003961">
    <property type="entry name" value="FN3_dom"/>
</dbReference>
<comment type="caution">
    <text evidence="7">The sequence shown here is derived from an EMBL/GenBank/DDBJ whole genome shotgun (WGS) entry which is preliminary data.</text>
</comment>
<dbReference type="NCBIfam" id="NF012211">
    <property type="entry name" value="tand_rpt_95"/>
    <property type="match status" value="1"/>
</dbReference>
<dbReference type="CDD" id="cd00063">
    <property type="entry name" value="FN3"/>
    <property type="match status" value="4"/>
</dbReference>
<keyword evidence="2" id="KW-0393">Immunoglobulin domain</keyword>
<accession>A0A3N4ZBT7</accession>
<feature type="transmembrane region" description="Helical" evidence="5">
    <location>
        <begin position="12"/>
        <end position="34"/>
    </location>
</feature>
<dbReference type="SMART" id="SM00060">
    <property type="entry name" value="FN3"/>
    <property type="match status" value="5"/>
</dbReference>
<dbReference type="PROSITE" id="PS50853">
    <property type="entry name" value="FN3"/>
    <property type="match status" value="4"/>
</dbReference>
<evidence type="ECO:0000256" key="2">
    <source>
        <dbReference type="ARBA" id="ARBA00023319"/>
    </source>
</evidence>
<dbReference type="Gene3D" id="2.60.40.2810">
    <property type="match status" value="1"/>
</dbReference>
<dbReference type="EMBL" id="RKQZ01000001">
    <property type="protein sequence ID" value="RPF22932.1"/>
    <property type="molecule type" value="Genomic_DNA"/>
</dbReference>
<dbReference type="GO" id="GO:0016798">
    <property type="term" value="F:hydrolase activity, acting on glycosyl bonds"/>
    <property type="evidence" value="ECO:0007669"/>
    <property type="project" value="UniProtKB-KW"/>
</dbReference>
<keyword evidence="1" id="KW-0326">Glycosidase</keyword>
<keyword evidence="8" id="KW-1185">Reference proteome</keyword>
<keyword evidence="5" id="KW-0812">Transmembrane</keyword>
<dbReference type="RefSeq" id="WP_246012549.1">
    <property type="nucleotide sequence ID" value="NZ_RKQZ01000001.1"/>
</dbReference>
<feature type="region of interest" description="Disordered" evidence="4">
    <location>
        <begin position="1726"/>
        <end position="1769"/>
    </location>
</feature>
<evidence type="ECO:0000256" key="1">
    <source>
        <dbReference type="ARBA" id="ARBA00023295"/>
    </source>
</evidence>
<dbReference type="Gene3D" id="2.60.40.10">
    <property type="entry name" value="Immunoglobulins"/>
    <property type="match status" value="4"/>
</dbReference>
<keyword evidence="1" id="KW-0378">Hydrolase</keyword>
<feature type="compositionally biased region" description="Basic and acidic residues" evidence="4">
    <location>
        <begin position="389"/>
        <end position="401"/>
    </location>
</feature>
<keyword evidence="3" id="KW-0624">Polysaccharide degradation</keyword>
<reference evidence="7 8" key="1">
    <citation type="submission" date="2018-11" db="EMBL/GenBank/DDBJ databases">
        <title>Sequencing the genomes of 1000 actinobacteria strains.</title>
        <authorList>
            <person name="Klenk H.-P."/>
        </authorList>
    </citation>
    <scope>NUCLEOTIDE SEQUENCE [LARGE SCALE GENOMIC DNA]</scope>
    <source>
        <strain evidence="7 8">DSM 15700</strain>
    </source>
</reference>
<feature type="compositionally biased region" description="Polar residues" evidence="4">
    <location>
        <begin position="1726"/>
        <end position="1740"/>
    </location>
</feature>
<dbReference type="Proteomes" id="UP000280501">
    <property type="component" value="Unassembled WGS sequence"/>
</dbReference>
<keyword evidence="3" id="KW-0119">Carbohydrate metabolism</keyword>
<evidence type="ECO:0000256" key="4">
    <source>
        <dbReference type="SAM" id="MobiDB-lite"/>
    </source>
</evidence>
<feature type="region of interest" description="Disordered" evidence="4">
    <location>
        <begin position="387"/>
        <end position="410"/>
    </location>
</feature>
<evidence type="ECO:0000256" key="3">
    <source>
        <dbReference type="ARBA" id="ARBA00023326"/>
    </source>
</evidence>
<protein>
    <submittedName>
        <fullName evidence="7">Fibronectin type III domain protein</fullName>
    </submittedName>
</protein>
<proteinExistence type="predicted"/>
<dbReference type="GO" id="GO:0000272">
    <property type="term" value="P:polysaccharide catabolic process"/>
    <property type="evidence" value="ECO:0007669"/>
    <property type="project" value="UniProtKB-KW"/>
</dbReference>
<feature type="compositionally biased region" description="Polar residues" evidence="4">
    <location>
        <begin position="1753"/>
        <end position="1765"/>
    </location>
</feature>
<dbReference type="Pfam" id="PF17963">
    <property type="entry name" value="Big_9"/>
    <property type="match status" value="9"/>
</dbReference>
<feature type="region of interest" description="Disordered" evidence="4">
    <location>
        <begin position="1539"/>
        <end position="1565"/>
    </location>
</feature>
<organism evidence="7 8">
    <name type="scientific">Myceligenerans xiligouense</name>
    <dbReference type="NCBI Taxonomy" id="253184"/>
    <lineage>
        <taxon>Bacteria</taxon>
        <taxon>Bacillati</taxon>
        <taxon>Actinomycetota</taxon>
        <taxon>Actinomycetes</taxon>
        <taxon>Micrococcales</taxon>
        <taxon>Promicromonosporaceae</taxon>
        <taxon>Myceligenerans</taxon>
    </lineage>
</organism>
<evidence type="ECO:0000313" key="7">
    <source>
        <dbReference type="EMBL" id="RPF22932.1"/>
    </source>
</evidence>
<dbReference type="SUPFAM" id="SSF49265">
    <property type="entry name" value="Fibronectin type III"/>
    <property type="match status" value="3"/>
</dbReference>
<gene>
    <name evidence="7" type="ORF">EDD34_3611</name>
</gene>
<feature type="region of interest" description="Disordered" evidence="4">
    <location>
        <begin position="1629"/>
        <end position="1657"/>
    </location>
</feature>
<feature type="domain" description="Fibronectin type-III" evidence="6">
    <location>
        <begin position="1556"/>
        <end position="1650"/>
    </location>
</feature>
<feature type="domain" description="Fibronectin type-III" evidence="6">
    <location>
        <begin position="1467"/>
        <end position="1553"/>
    </location>
</feature>
<evidence type="ECO:0000313" key="8">
    <source>
        <dbReference type="Proteomes" id="UP000280501"/>
    </source>
</evidence>
<sequence length="2040" mass="213387">MSLVSRLMENKRAVASAGVVTIFSGALLGLALWYDGEATAEVVLNDSGIWVTRVSHGELGRYNFEAGSIDGVMATNSTTFDISQDGGRVLFDNDGASEASPVDPAHLRLGGTLTLPAGAQVASGGAASAVYDGDTGRLWVLPFDGAPAFDEEKLDPTAEIGQGGTLAVGTDGTVYVATAAEGGELTIVPTSGRGTPGEVETERVSVQEGADLQVSAVGDRPVVLDPTAETLIIPGGDRIRVEGFAEAQLQQPSGESDTVAVAVTDALISQPLDGGDALKQPASGSPAAPVQVGGCTYGAWSTTGDVIRDCPGTDSDDRQTLEGLSPGAVLEYRTNRGRIILNDVIGGNLWLPTEEYRKVDDWDLKDNEDDEGEETDSQETVFEQVDQTVADRDKPNKQPRPEDDDLGVRAGRTTVLNVLGNDVDPDGDVMTASVLDGPDGSTGVTVDRVLDGAALQADVPADATGTITFTYQVDDGRENGTAEADVTLTVRPPEENKAPELMADDVSGPVLKAAQGGTATINVLPYFKDPDGDDLFLSTATTKDPNDEVRSRPDGTLEFLDGGGATGRKIVDITVSDGEGAIAKGLVNVQVESDNQPPIPVQDHVTTLVGDPVTVRPLANDSDPDEDRLRLVEVGDAESVEITPNHTAGAFRFVSEKPGSYDIPYYVSDGPNPTVTGLVRVDVLEPPDDAGKPVVVSDQALLPKGGEGLVDVLANDTDPAGGVLVVQELDVPEDSGLTVAVLDHQVLKITENRRLESTVTIGYTVSNGEAAADGQVHVVPIPTSERLRPPEAGADEVDVHVGDTVTIPVLKNDSHPDGLPIELATDLVEEPAADLGEGFVSEEVVRFKAGDEAGVAHAVYEVSDPNGQRDSAQITINVRDDEKNAAPQLPDVTARVLSGGTVRIDVPLDGIDPDGDYVMLSDISGAPTMGRARITDGFIDFEASPDAVGTDTFTYSATDTRGAVGIGTVRVGIAPLPETNQKPVAQDDETLVRPDRTVAIDALANDTDPDGDEIGLVESLFGSTGDLDPAVVDDQVIVTAPSEAGEHPFYYGIQDSYKARAQAAITVKVSRDAPLLPPVANDDVLSIPDVVGKDAVTVDVLANDVDPDGVAADLEVSLGSDAGAATLTDDGGITVPMEPDLQIITYTVTDMDGLESSAFIRVPGDSLTPHLKPGLDPLEAISGEPLEIDLNEYVVVEEGLEPRITEESTVSAVEGSVEVTGLAGMTYVSKKDYIGPASVSFEVTDGDSPEDPDGRKATLTLPIEVRARDNQPPEITGSPVLEVPAGDEGAVDLAAYVRDPENDELTFDVEGGGDGLAASVQGSTVTAQAEPSVTKGASQTIPFTVTDGHTDPVRGDLTVQVVASNRPLAVTGDDVVDGAHEGVAENVAVLVNDTNPFPETPLELFGVPVVETGSGTATYSGDQVVVTPDEGFHGAMRVKYTVQDATKDPDRQVDGVVNLTVLGKPEAPRAPRVEEVRSETVVLTWDEPNNNGAPIESYTVTSSQQDEQQCPTTTCTFSGLTNNVTYTFTVQAENEVGLGEASAPSQEARPDEKPDQPAPPELDFGDQALDVTWVNRTYTDRSPIDCVNLEISPAPPSGPIQKECLQGTSTTWEGLENGTAYTVRVQAENKAPDPSEWSDPSAPEVPAGPPEQPAAPTATRVNTNLGGQVEVSWTAPANNGDAIKDYDLDILQGGSVVRTLPDIAGTSQTVQNLDTDKSYTFQVTARNKAGNSERSPQSNAVLPHGTPDRPGTPSAQLGSNTSGQADVSWGAIGDFRGTGGYYEVRANQANPKGPITGTSYTYQGLSNGTAYTFSVRACNAQGACSAWSGESSPAVTPYTVPGTPGVTWHRSGNGQGGYFTVRGPGSDGGRAVQRIEWRASGSWSNSGTIQQGGWPTNITVGNNGYDRTYTLQARACNVAGCGSWASATGTTVSAPDPQATVVHGSRVNNSDCRHSSCARYKVNYSDFPQGSHRVECWSGTNPTTPGWHNIIDGSTSPGGAGETRTFGGTGSIELRCFYGHPGTTVGVVIDGKDVYSRSTW</sequence>
<feature type="domain" description="Fibronectin type-III" evidence="6">
    <location>
        <begin position="1652"/>
        <end position="1749"/>
    </location>
</feature>
<dbReference type="PANTHER" id="PTHR14340">
    <property type="entry name" value="MICROFIBRIL-ASSOCIATED GLYCOPROTEIN 3"/>
    <property type="match status" value="1"/>
</dbReference>
<evidence type="ECO:0000256" key="5">
    <source>
        <dbReference type="SAM" id="Phobius"/>
    </source>
</evidence>
<dbReference type="PANTHER" id="PTHR14340:SF9">
    <property type="entry name" value="FIBRONECTIN TYPE-III DOMAIN-CONTAINING PROTEIN"/>
    <property type="match status" value="1"/>
</dbReference>
<keyword evidence="5" id="KW-1133">Transmembrane helix</keyword>
<keyword evidence="5" id="KW-0472">Membrane</keyword>
<dbReference type="Pfam" id="PF00041">
    <property type="entry name" value="fn3"/>
    <property type="match status" value="3"/>
</dbReference>